<sequence>MPNRSFLSHLRGHHAAECLLDWTRRMNIAIGSAEGTAFPASGCGFWICEVHPRQCNTCDYVKGTVGYLAPEYAMLGKASESCDVYSFGVLLLELVSGKRPLEKVSATSKSPIAEWALPLVSERKLSEVADPRLKGKYVEEELKRVVLIALVCTDNRPEKRPIMLEVVELLKRESKQKLSELENNDLFKYPRFTV</sequence>
<organism evidence="2 3">
    <name type="scientific">Hibiscus syriacus</name>
    <name type="common">Rose of Sharon</name>
    <dbReference type="NCBI Taxonomy" id="106335"/>
    <lineage>
        <taxon>Eukaryota</taxon>
        <taxon>Viridiplantae</taxon>
        <taxon>Streptophyta</taxon>
        <taxon>Embryophyta</taxon>
        <taxon>Tracheophyta</taxon>
        <taxon>Spermatophyta</taxon>
        <taxon>Magnoliopsida</taxon>
        <taxon>eudicotyledons</taxon>
        <taxon>Gunneridae</taxon>
        <taxon>Pentapetalae</taxon>
        <taxon>rosids</taxon>
        <taxon>malvids</taxon>
        <taxon>Malvales</taxon>
        <taxon>Malvaceae</taxon>
        <taxon>Malvoideae</taxon>
        <taxon>Hibiscus</taxon>
    </lineage>
</organism>
<dbReference type="PROSITE" id="PS50011">
    <property type="entry name" value="PROTEIN_KINASE_DOM"/>
    <property type="match status" value="1"/>
</dbReference>
<keyword evidence="2" id="KW-0418">Kinase</keyword>
<name>A0A6A3A514_HIBSY</name>
<dbReference type="GO" id="GO:0004672">
    <property type="term" value="F:protein kinase activity"/>
    <property type="evidence" value="ECO:0007669"/>
    <property type="project" value="InterPro"/>
</dbReference>
<dbReference type="Gene3D" id="1.10.510.10">
    <property type="entry name" value="Transferase(Phosphotransferase) domain 1"/>
    <property type="match status" value="1"/>
</dbReference>
<dbReference type="AlphaFoldDB" id="A0A6A3A514"/>
<accession>A0A6A3A514</accession>
<reference evidence="2" key="1">
    <citation type="submission" date="2019-09" db="EMBL/GenBank/DDBJ databases">
        <title>Draft genome information of white flower Hibiscus syriacus.</title>
        <authorList>
            <person name="Kim Y.-M."/>
        </authorList>
    </citation>
    <scope>NUCLEOTIDE SEQUENCE [LARGE SCALE GENOMIC DNA]</scope>
    <source>
        <strain evidence="2">YM2019G1</strain>
    </source>
</reference>
<dbReference type="InterPro" id="IPR046958">
    <property type="entry name" value="RBK1/2/STUNTED"/>
</dbReference>
<evidence type="ECO:0000313" key="2">
    <source>
        <dbReference type="EMBL" id="KAE8699394.1"/>
    </source>
</evidence>
<dbReference type="SUPFAM" id="SSF56112">
    <property type="entry name" value="Protein kinase-like (PK-like)"/>
    <property type="match status" value="1"/>
</dbReference>
<dbReference type="InterPro" id="IPR011009">
    <property type="entry name" value="Kinase-like_dom_sf"/>
</dbReference>
<dbReference type="Proteomes" id="UP000436088">
    <property type="component" value="Unassembled WGS sequence"/>
</dbReference>
<evidence type="ECO:0000259" key="1">
    <source>
        <dbReference type="PROSITE" id="PS50011"/>
    </source>
</evidence>
<keyword evidence="2" id="KW-0675">Receptor</keyword>
<protein>
    <submittedName>
        <fullName evidence="2">Brassinosteroid insensitive 1-associated receptor kinase 1 isoform 2</fullName>
    </submittedName>
</protein>
<feature type="domain" description="Protein kinase" evidence="1">
    <location>
        <begin position="1"/>
        <end position="178"/>
    </location>
</feature>
<gene>
    <name evidence="2" type="ORF">F3Y22_tig00110579pilonHSYRG00074</name>
</gene>
<dbReference type="EMBL" id="VEPZ02001039">
    <property type="protein sequence ID" value="KAE8699394.1"/>
    <property type="molecule type" value="Genomic_DNA"/>
</dbReference>
<dbReference type="InterPro" id="IPR001245">
    <property type="entry name" value="Ser-Thr/Tyr_kinase_cat_dom"/>
</dbReference>
<dbReference type="PANTHER" id="PTHR47987">
    <property type="entry name" value="OS08G0249100 PROTEIN"/>
    <property type="match status" value="1"/>
</dbReference>
<dbReference type="PANTHER" id="PTHR47987:SF33">
    <property type="entry name" value="NON-SPECIFIC PROTEIN-TYROSINE KINASE RLK-PELLE-RLCK-XV FAMILY"/>
    <property type="match status" value="1"/>
</dbReference>
<dbReference type="GO" id="GO:0005524">
    <property type="term" value="F:ATP binding"/>
    <property type="evidence" value="ECO:0007669"/>
    <property type="project" value="InterPro"/>
</dbReference>
<proteinExistence type="predicted"/>
<dbReference type="Pfam" id="PF07714">
    <property type="entry name" value="PK_Tyr_Ser-Thr"/>
    <property type="match status" value="1"/>
</dbReference>
<keyword evidence="3" id="KW-1185">Reference proteome</keyword>
<keyword evidence="2" id="KW-0808">Transferase</keyword>
<dbReference type="InterPro" id="IPR000719">
    <property type="entry name" value="Prot_kinase_dom"/>
</dbReference>
<comment type="caution">
    <text evidence="2">The sequence shown here is derived from an EMBL/GenBank/DDBJ whole genome shotgun (WGS) entry which is preliminary data.</text>
</comment>
<evidence type="ECO:0000313" key="3">
    <source>
        <dbReference type="Proteomes" id="UP000436088"/>
    </source>
</evidence>